<dbReference type="EnsemblPlants" id="AVESA.00010b.r2.2AG0250340.1">
    <property type="protein sequence ID" value="AVESA.00010b.r2.2AG0250340.1.CDS"/>
    <property type="gene ID" value="AVESA.00010b.r2.2AG0250340"/>
</dbReference>
<organism evidence="1 2">
    <name type="scientific">Avena sativa</name>
    <name type="common">Oat</name>
    <dbReference type="NCBI Taxonomy" id="4498"/>
    <lineage>
        <taxon>Eukaryota</taxon>
        <taxon>Viridiplantae</taxon>
        <taxon>Streptophyta</taxon>
        <taxon>Embryophyta</taxon>
        <taxon>Tracheophyta</taxon>
        <taxon>Spermatophyta</taxon>
        <taxon>Magnoliopsida</taxon>
        <taxon>Liliopsida</taxon>
        <taxon>Poales</taxon>
        <taxon>Poaceae</taxon>
        <taxon>BOP clade</taxon>
        <taxon>Pooideae</taxon>
        <taxon>Poodae</taxon>
        <taxon>Poeae</taxon>
        <taxon>Poeae Chloroplast Group 1 (Aveneae type)</taxon>
        <taxon>Aveninae</taxon>
        <taxon>Avena</taxon>
    </lineage>
</organism>
<sequence>MTRARRIAMARLCLVCLALLLLAQDVHSRKFSGALAQDQEQRHGHATASPEPRSEEGSSGGAKRGQPQSEPTKWEEIHTDYIYTQDVKYP</sequence>
<protein>
    <submittedName>
        <fullName evidence="1">Uncharacterized protein</fullName>
    </submittedName>
</protein>
<dbReference type="Proteomes" id="UP001732700">
    <property type="component" value="Chromosome 2A"/>
</dbReference>
<evidence type="ECO:0000313" key="1">
    <source>
        <dbReference type="EnsemblPlants" id="AVESA.00010b.r2.2AG0250340.1.CDS"/>
    </source>
</evidence>
<keyword evidence="2" id="KW-1185">Reference proteome</keyword>
<accession>A0ACD5UH26</accession>
<reference evidence="1" key="2">
    <citation type="submission" date="2025-09" db="UniProtKB">
        <authorList>
            <consortium name="EnsemblPlants"/>
        </authorList>
    </citation>
    <scope>IDENTIFICATION</scope>
</reference>
<name>A0ACD5UH26_AVESA</name>
<proteinExistence type="predicted"/>
<evidence type="ECO:0000313" key="2">
    <source>
        <dbReference type="Proteomes" id="UP001732700"/>
    </source>
</evidence>
<reference evidence="1" key="1">
    <citation type="submission" date="2021-05" db="EMBL/GenBank/DDBJ databases">
        <authorList>
            <person name="Scholz U."/>
            <person name="Mascher M."/>
            <person name="Fiebig A."/>
        </authorList>
    </citation>
    <scope>NUCLEOTIDE SEQUENCE [LARGE SCALE GENOMIC DNA]</scope>
</reference>